<dbReference type="HOGENOM" id="CLU_023334_3_1_1"/>
<dbReference type="InterPro" id="IPR004405">
    <property type="entry name" value="TF_pelota"/>
</dbReference>
<dbReference type="PANTHER" id="PTHR10853">
    <property type="entry name" value="PELOTA"/>
    <property type="match status" value="1"/>
</dbReference>
<dbReference type="GO" id="GO:0032790">
    <property type="term" value="P:ribosome disassembly"/>
    <property type="evidence" value="ECO:0007669"/>
    <property type="project" value="TreeGrafter"/>
</dbReference>
<comment type="cofactor">
    <cofactor evidence="1 10">
        <name>a divalent metal cation</name>
        <dbReference type="ChEBI" id="CHEBI:60240"/>
    </cofactor>
</comment>
<dbReference type="GO" id="GO:1990533">
    <property type="term" value="C:Dom34-Hbs1 complex"/>
    <property type="evidence" value="ECO:0007669"/>
    <property type="project" value="UniProtKB-ARBA"/>
</dbReference>
<dbReference type="AlphaFoldDB" id="G3B791"/>
<dbReference type="GO" id="GO:0070651">
    <property type="term" value="P:nonfunctional rRNA decay"/>
    <property type="evidence" value="ECO:0007669"/>
    <property type="project" value="TreeGrafter"/>
</dbReference>
<keyword evidence="5" id="KW-0132">Cell division</keyword>
<evidence type="ECO:0000256" key="10">
    <source>
        <dbReference type="RuleBase" id="RU362019"/>
    </source>
</evidence>
<feature type="domain" description="eRF1/Pelota-like N-terminal" evidence="11">
    <location>
        <begin position="1"/>
        <end position="136"/>
    </location>
</feature>
<dbReference type="Gene3D" id="3.30.420.60">
    <property type="entry name" value="eRF1 domain 2"/>
    <property type="match status" value="1"/>
</dbReference>
<dbReference type="EMBL" id="GL996527">
    <property type="protein sequence ID" value="EGV61597.1"/>
    <property type="molecule type" value="Genomic_DNA"/>
</dbReference>
<dbReference type="InterPro" id="IPR058547">
    <property type="entry name" value="Pelota_N"/>
</dbReference>
<evidence type="ECO:0000256" key="3">
    <source>
        <dbReference type="ARBA" id="ARBA00009504"/>
    </source>
</evidence>
<keyword evidence="4 10" id="KW-0963">Cytoplasm</keyword>
<dbReference type="KEGG" id="cten:18246089"/>
<dbReference type="GO" id="GO:0071025">
    <property type="term" value="P:RNA surveillance"/>
    <property type="evidence" value="ECO:0007669"/>
    <property type="project" value="InterPro"/>
</dbReference>
<keyword evidence="6 10" id="KW-0479">Metal-binding</keyword>
<dbReference type="Gene3D" id="2.30.30.870">
    <property type="entry name" value="Pelota, domain A"/>
    <property type="match status" value="1"/>
</dbReference>
<dbReference type="GO" id="GO:0051301">
    <property type="term" value="P:cell division"/>
    <property type="evidence" value="ECO:0007669"/>
    <property type="project" value="UniProtKB-KW"/>
</dbReference>
<dbReference type="FunFam" id="3.30.1330.30:FF:000008">
    <property type="entry name" value="Protein pelota homolog"/>
    <property type="match status" value="1"/>
</dbReference>
<dbReference type="GO" id="GO:0051321">
    <property type="term" value="P:meiotic cell cycle"/>
    <property type="evidence" value="ECO:0007669"/>
    <property type="project" value="UniProtKB-KW"/>
</dbReference>
<dbReference type="InterPro" id="IPR005140">
    <property type="entry name" value="eRF1_Pelota-like_N"/>
</dbReference>
<dbReference type="FunFam" id="3.30.420.60:FF:000004">
    <property type="entry name" value="Protein DOM34 homolog"/>
    <property type="match status" value="1"/>
</dbReference>
<sequence>MKLVKQSFEKDSSGYTTLVPQDKEDLWQLYNLIQKQDDVKIQTFRNVSKKSGLSAVGGKDKGKQERKMVTLRLNVEDVEYNPSDESMRIRGKTTEPNEYVPIQSYHTGEVQLTKPITVYKHQWDQINYNIVIQSCSIEAKAEVGAIVFEEGIAHLCLITDNMTVLKTKIEKSIPKKRRGDNSNYEKGLNKFYDLIITTMLRNFDLDKLKVVILTSPGFMASSLLAQINAYAQKNDDKDLFRNKFKFVVAHSSTGYLQGLQEALQDPHLQKKLSDTKFTKQVQVFEEFEKNLNEDNDKAWYGRKECEQAIELGAVKYLMITDSLFRNDDISVRKFYIDLTEQVKHSSGEVLIFSSLHDSGKQLDALTGIAVLLSYPVPDLDEEEEE</sequence>
<dbReference type="FunFam" id="2.30.30.870:FF:000001">
    <property type="entry name" value="Protein pelota homolog"/>
    <property type="match status" value="1"/>
</dbReference>
<dbReference type="STRING" id="590646.G3B791"/>
<evidence type="ECO:0000256" key="6">
    <source>
        <dbReference type="ARBA" id="ARBA00022723"/>
    </source>
</evidence>
<dbReference type="InterPro" id="IPR005141">
    <property type="entry name" value="eRF1_2"/>
</dbReference>
<dbReference type="SUPFAM" id="SSF55315">
    <property type="entry name" value="L30e-like"/>
    <property type="match status" value="1"/>
</dbReference>
<dbReference type="PANTHER" id="PTHR10853:SF0">
    <property type="entry name" value="PROTEIN PELOTA HOMOLOG"/>
    <property type="match status" value="1"/>
</dbReference>
<evidence type="ECO:0000256" key="1">
    <source>
        <dbReference type="ARBA" id="ARBA00001968"/>
    </source>
</evidence>
<comment type="similarity">
    <text evidence="3 10">Belongs to the eukaryotic release factor 1 family. Pelota subfamily.</text>
</comment>
<dbReference type="Proteomes" id="UP000000707">
    <property type="component" value="Unassembled WGS sequence"/>
</dbReference>
<dbReference type="SUPFAM" id="SSF159065">
    <property type="entry name" value="Dom34/Pelota N-terminal domain-like"/>
    <property type="match status" value="1"/>
</dbReference>
<keyword evidence="8" id="KW-0469">Meiosis</keyword>
<evidence type="ECO:0000259" key="11">
    <source>
        <dbReference type="SMART" id="SM01194"/>
    </source>
</evidence>
<name>G3B791_CANTC</name>
<reference evidence="12 13" key="1">
    <citation type="journal article" date="2011" name="Proc. Natl. Acad. Sci. U.S.A.">
        <title>Comparative genomics of xylose-fermenting fungi for enhanced biofuel production.</title>
        <authorList>
            <person name="Wohlbach D.J."/>
            <person name="Kuo A."/>
            <person name="Sato T.K."/>
            <person name="Potts K.M."/>
            <person name="Salamov A.A."/>
            <person name="LaButti K.M."/>
            <person name="Sun H."/>
            <person name="Clum A."/>
            <person name="Pangilinan J.L."/>
            <person name="Lindquist E.A."/>
            <person name="Lucas S."/>
            <person name="Lapidus A."/>
            <person name="Jin M."/>
            <person name="Gunawan C."/>
            <person name="Balan V."/>
            <person name="Dale B.E."/>
            <person name="Jeffries T.W."/>
            <person name="Zinkel R."/>
            <person name="Barry K.W."/>
            <person name="Grigoriev I.V."/>
            <person name="Gasch A.P."/>
        </authorList>
    </citation>
    <scope>NUCLEOTIDE SEQUENCE [LARGE SCALE GENOMIC DNA]</scope>
    <source>
        <strain evidence="13">ATCC 10573 / BCRC 21748 / CBS 615 / JCM 9827 / NBRC 10315 / NRRL Y-1498 / VKM Y-70</strain>
    </source>
</reference>
<dbReference type="Gene3D" id="3.30.1330.30">
    <property type="match status" value="1"/>
</dbReference>
<evidence type="ECO:0000256" key="2">
    <source>
        <dbReference type="ARBA" id="ARBA00004496"/>
    </source>
</evidence>
<dbReference type="InterPro" id="IPR029064">
    <property type="entry name" value="Ribosomal_eL30-like_sf"/>
</dbReference>
<dbReference type="SMART" id="SM01194">
    <property type="entry name" value="eRF1_1"/>
    <property type="match status" value="1"/>
</dbReference>
<organism evidence="13">
    <name type="scientific">Candida tenuis (strain ATCC 10573 / BCRC 21748 / CBS 615 / JCM 9827 / NBRC 10315 / NRRL Y-1498 / VKM Y-70)</name>
    <name type="common">Yeast</name>
    <name type="synonym">Yamadazyma tenuis</name>
    <dbReference type="NCBI Taxonomy" id="590646"/>
    <lineage>
        <taxon>Eukaryota</taxon>
        <taxon>Fungi</taxon>
        <taxon>Dikarya</taxon>
        <taxon>Ascomycota</taxon>
        <taxon>Saccharomycotina</taxon>
        <taxon>Pichiomycetes</taxon>
        <taxon>Debaryomycetaceae</taxon>
        <taxon>Yamadazyma</taxon>
    </lineage>
</organism>
<dbReference type="eggNOG" id="KOG2869">
    <property type="taxonomic scope" value="Eukaryota"/>
</dbReference>
<protein>
    <recommendedName>
        <fullName evidence="10">Protein DOM34 homolog</fullName>
    </recommendedName>
</protein>
<keyword evidence="13" id="KW-1185">Reference proteome</keyword>
<dbReference type="GO" id="GO:0070481">
    <property type="term" value="P:nuclear-transcribed mRNA catabolic process, non-stop decay"/>
    <property type="evidence" value="ECO:0007669"/>
    <property type="project" value="InterPro"/>
</dbReference>
<evidence type="ECO:0000256" key="8">
    <source>
        <dbReference type="ARBA" id="ARBA00023254"/>
    </source>
</evidence>
<dbReference type="Pfam" id="PF03464">
    <property type="entry name" value="eRF1_2"/>
    <property type="match status" value="1"/>
</dbReference>
<proteinExistence type="inferred from homology"/>
<dbReference type="Pfam" id="PF26356">
    <property type="entry name" value="Pelota_N"/>
    <property type="match status" value="1"/>
</dbReference>
<dbReference type="GO" id="GO:0070966">
    <property type="term" value="P:nuclear-transcribed mRNA catabolic process, no-go decay"/>
    <property type="evidence" value="ECO:0007669"/>
    <property type="project" value="InterPro"/>
</dbReference>
<comment type="subcellular location">
    <subcellularLocation>
        <location evidence="2 10">Cytoplasm</location>
    </subcellularLocation>
</comment>
<evidence type="ECO:0000256" key="4">
    <source>
        <dbReference type="ARBA" id="ARBA00022490"/>
    </source>
</evidence>
<dbReference type="InterPro" id="IPR038069">
    <property type="entry name" value="Pelota/DOM34_N"/>
</dbReference>
<dbReference type="GO" id="GO:0046872">
    <property type="term" value="F:metal ion binding"/>
    <property type="evidence" value="ECO:0007669"/>
    <property type="project" value="UniProtKB-KW"/>
</dbReference>
<evidence type="ECO:0000256" key="5">
    <source>
        <dbReference type="ARBA" id="ARBA00022618"/>
    </source>
</evidence>
<gene>
    <name evidence="12" type="ORF">CANTEDRAFT_109220</name>
</gene>
<dbReference type="OrthoDB" id="10249111at2759"/>
<dbReference type="InterPro" id="IPR042226">
    <property type="entry name" value="eFR1_2_sf"/>
</dbReference>
<dbReference type="GeneID" id="18246089"/>
<evidence type="ECO:0000256" key="7">
    <source>
        <dbReference type="ARBA" id="ARBA00022776"/>
    </source>
</evidence>
<dbReference type="Pfam" id="PF03465">
    <property type="entry name" value="eRF1_3"/>
    <property type="match status" value="1"/>
</dbReference>
<dbReference type="SUPFAM" id="SSF53137">
    <property type="entry name" value="Translational machinery components"/>
    <property type="match status" value="1"/>
</dbReference>
<evidence type="ECO:0000313" key="13">
    <source>
        <dbReference type="Proteomes" id="UP000000707"/>
    </source>
</evidence>
<comment type="function">
    <text evidence="10">Component of the Dom34-Hbs1 complex, a complex that recognizes stalled ribosomes and triggers the No-Go Decay (NGD) pathway (PubMed:20890290). In the Dom34-Hbs1 complex, dom34 recognizes ribosomes stalled at the 3' end of an mRNA and engages stalled ribosomes by destabilizing mRNA in the mRNA channel. Following ribosome-binding, the Dom34-Hbs1 complex promotes the disassembly of stalled ribosomes, followed by degradation of damaged mRNAs as part of the NGD pathway.</text>
</comment>
<dbReference type="GO" id="GO:0006412">
    <property type="term" value="P:translation"/>
    <property type="evidence" value="ECO:0007669"/>
    <property type="project" value="UniProtKB-ARBA"/>
</dbReference>
<dbReference type="InterPro" id="IPR005142">
    <property type="entry name" value="eRF1_3"/>
</dbReference>
<dbReference type="NCBIfam" id="TIGR00111">
    <property type="entry name" value="pelota"/>
    <property type="match status" value="1"/>
</dbReference>
<keyword evidence="7" id="KW-0498">Mitosis</keyword>
<evidence type="ECO:0000313" key="12">
    <source>
        <dbReference type="EMBL" id="EGV61597.1"/>
    </source>
</evidence>
<keyword evidence="9" id="KW-0131">Cell cycle</keyword>
<accession>G3B791</accession>
<evidence type="ECO:0000256" key="9">
    <source>
        <dbReference type="ARBA" id="ARBA00023306"/>
    </source>
</evidence>
<dbReference type="GO" id="GO:0005737">
    <property type="term" value="C:cytoplasm"/>
    <property type="evidence" value="ECO:0007669"/>
    <property type="project" value="UniProtKB-SubCell"/>
</dbReference>